<organism evidence="9 10">
    <name type="scientific">Electrophorus voltai</name>
    <dbReference type="NCBI Taxonomy" id="2609070"/>
    <lineage>
        <taxon>Eukaryota</taxon>
        <taxon>Metazoa</taxon>
        <taxon>Chordata</taxon>
        <taxon>Craniata</taxon>
        <taxon>Vertebrata</taxon>
        <taxon>Euteleostomi</taxon>
        <taxon>Actinopterygii</taxon>
        <taxon>Neopterygii</taxon>
        <taxon>Teleostei</taxon>
        <taxon>Ostariophysi</taxon>
        <taxon>Gymnotiformes</taxon>
        <taxon>Gymnotoidei</taxon>
        <taxon>Gymnotidae</taxon>
        <taxon>Electrophorus</taxon>
    </lineage>
</organism>
<feature type="transmembrane region" description="Helical" evidence="6">
    <location>
        <begin position="568"/>
        <end position="586"/>
    </location>
</feature>
<keyword evidence="4 6" id="KW-1133">Transmembrane helix</keyword>
<comment type="caution">
    <text evidence="9">The sequence shown here is derived from an EMBL/GenBank/DDBJ whole genome shotgun (WGS) entry which is preliminary data.</text>
</comment>
<dbReference type="InterPro" id="IPR023393">
    <property type="entry name" value="START-like_dom_sf"/>
</dbReference>
<keyword evidence="10" id="KW-1185">Reference proteome</keyword>
<sequence length="1429" mass="160893">PSDDEEKDEVRVDSNDPEEMFQNIQYQKEIIANIRTRPWPMRRKLRVLKLLILAICIQAREIVLKYEGRLTRTRGYQTAGADLLKKVSRVLYNVLVLFIPWEMRIKKIESHFGSGVASYFIFLRWLFGINIVLTIMTGAFIVLPEVSAAVLYHSSPHLCGLPRQLLAGAPFGTTRSKTIPKEQGYLQYSVLFYGYYGNVRKIGSAGYRLPLAYFLVGMAVFAYSFITLLRKHSDLFSLPRMAKNSRLSLASASDENYTFCWRIFCAWDYLIGNPEAAESKGAAIVNNIREAIVEEQEKKKDTSLAVLISLRILANILVLLSLAGSIYIIYFVVDRSQKLEQQKAELTLWEKNEVSVVVSLITMIAPSAFELVAQLEMYHPRTSLRFQLARVLVLYLGNLYSLIIALLDKVNSMSSAPGNWSNSTSYLATVSAETNLSTAVPEIAEVRNGTFTTAAVDLNHTAVDMKSAMSSGPPAPVLIVLNQTVLSGYNARSQQDQCWETYVGQEMLKLSIIDMIFTVASILLIDFIRGLVVRYLSDCCCWDLESKFPEYGEFKIAENVLHLIYNQGMIWMGAFFSPCLPAFNVLKLIGLMYLRSWAVLTCNVPHQQVFRASRSNNFYLSMLLFMLFLCMLPTIFAIVRYRPSQHCGPFSGQEKIYDIISETIDKDFPLWFSKVMSYVTSPVVVLPALLLLLMMAFVFCVSSTAMCAVFGAAISPTRWFPSMLIYYLQSIARSLKFTNSQLRLQLQSVSYMTTSHRPPVPSEQWHGYLLPHFRFVSNCLQRDFHISSSQDRTDDKKKVLAAVIIQRTRMPVFFSARLQSPEGGNKKPEQESDITSVESPARSTSPPRRNGTVTSFQSPAYHGNSIRTISQSASQAEARAGSALCSPSTPVRPKPRTEPVPTSAYRVYGSPCVPQRHIHTVEYVPIRHASYLGGSSSSCRSKSYHHVAYSPSMRYTESVHSDPLFRKGLRPILAEPAIVTASGYMGRRAHATRYVIVNEHEPRKKIMRPGPRPSRHYRVLDEPAEIVELYPRNTKRYTVRPPHRSQPPHLSEEEEEEEVAKNGGRRASFGQSHRPQSLSDLRQSARFYIGDTLDSRADPSLYGEQEDGDYAEQWVEEGSRSRSRVSLKTPEASQAHGEQHVKPKSKRKGEPSLTESDSASLASSSDQQNSSTDQYIQVIHNKEKYLKPNTKLTKKKPKTSGERNVPGANDLVCSKNWLTIMDYQEKASSVADHLLSYSKDESGWKICKKTNEVVVYWRPSSEFTGNVYKGEAVVRGSPQKVWECLKPDPNGLRVKWDDNVKKFELLEQVSSDITVCRTVTPSAAMGIISPRDFVDVILVKRYEDGTVTSNATHVSHPACPPQPGYVRGFNHPCGCFCVPVLGETDKTKLISFFQTDLGGLLPRSVVDSFFPSSMTDFYSNLAKAVKSFK</sequence>
<feature type="non-terminal residue" evidence="9">
    <location>
        <position position="1429"/>
    </location>
</feature>
<name>A0AAD8ZGE4_9TELE</name>
<feature type="transmembrane region" description="Helical" evidence="6">
    <location>
        <begin position="312"/>
        <end position="333"/>
    </location>
</feature>
<feature type="transmembrane region" description="Helical" evidence="6">
    <location>
        <begin position="708"/>
        <end position="728"/>
    </location>
</feature>
<evidence type="ECO:0000256" key="6">
    <source>
        <dbReference type="RuleBase" id="RU310713"/>
    </source>
</evidence>
<dbReference type="PANTHER" id="PTHR23302">
    <property type="entry name" value="TRANSMEMBRANE CHANNEL-RELATED"/>
    <property type="match status" value="1"/>
</dbReference>
<evidence type="ECO:0000256" key="4">
    <source>
        <dbReference type="ARBA" id="ARBA00022989"/>
    </source>
</evidence>
<feature type="compositionally biased region" description="Low complexity" evidence="7">
    <location>
        <begin position="1152"/>
        <end position="1172"/>
    </location>
</feature>
<feature type="transmembrane region" description="Helical" evidence="6">
    <location>
        <begin position="122"/>
        <end position="143"/>
    </location>
</feature>
<keyword evidence="5 6" id="KW-0472">Membrane</keyword>
<dbReference type="GO" id="GO:0008289">
    <property type="term" value="F:lipid binding"/>
    <property type="evidence" value="ECO:0007669"/>
    <property type="project" value="InterPro"/>
</dbReference>
<dbReference type="GO" id="GO:0008381">
    <property type="term" value="F:mechanosensitive monoatomic ion channel activity"/>
    <property type="evidence" value="ECO:0007669"/>
    <property type="project" value="TreeGrafter"/>
</dbReference>
<feature type="transmembrane region" description="Helical" evidence="6">
    <location>
        <begin position="354"/>
        <end position="375"/>
    </location>
</feature>
<feature type="transmembrane region" description="Helical" evidence="6">
    <location>
        <begin position="618"/>
        <end position="639"/>
    </location>
</feature>
<dbReference type="Gene3D" id="3.30.530.20">
    <property type="match status" value="1"/>
</dbReference>
<dbReference type="Proteomes" id="UP001239994">
    <property type="component" value="Unassembled WGS sequence"/>
</dbReference>
<feature type="region of interest" description="Disordered" evidence="7">
    <location>
        <begin position="1037"/>
        <end position="1080"/>
    </location>
</feature>
<evidence type="ECO:0000313" key="9">
    <source>
        <dbReference type="EMBL" id="KAK1798562.1"/>
    </source>
</evidence>
<dbReference type="InterPro" id="IPR038900">
    <property type="entry name" value="TMC"/>
</dbReference>
<feature type="region of interest" description="Disordered" evidence="7">
    <location>
        <begin position="815"/>
        <end position="902"/>
    </location>
</feature>
<feature type="transmembrane region" description="Helical" evidence="6">
    <location>
        <begin position="510"/>
        <end position="528"/>
    </location>
</feature>
<feature type="region of interest" description="Disordered" evidence="7">
    <location>
        <begin position="1186"/>
        <end position="1207"/>
    </location>
</feature>
<dbReference type="Pfam" id="PF07810">
    <property type="entry name" value="TMC"/>
    <property type="match status" value="1"/>
</dbReference>
<protein>
    <recommendedName>
        <fullName evidence="6">Transmembrane channel-like protein</fullName>
    </recommendedName>
</protein>
<dbReference type="PANTHER" id="PTHR23302:SF35">
    <property type="entry name" value="TRANSMEMBRANE CHANNEL-LIKE PROTEIN 3"/>
    <property type="match status" value="1"/>
</dbReference>
<dbReference type="InterPro" id="IPR002913">
    <property type="entry name" value="START_lipid-bd_dom"/>
</dbReference>
<evidence type="ECO:0000259" key="8">
    <source>
        <dbReference type="PROSITE" id="PS50848"/>
    </source>
</evidence>
<comment type="subcellular location">
    <subcellularLocation>
        <location evidence="1 6">Membrane</location>
        <topology evidence="1 6">Multi-pass membrane protein</topology>
    </subcellularLocation>
</comment>
<feature type="transmembrane region" description="Helical" evidence="6">
    <location>
        <begin position="211"/>
        <end position="229"/>
    </location>
</feature>
<feature type="compositionally biased region" description="Polar residues" evidence="7">
    <location>
        <begin position="1069"/>
        <end position="1080"/>
    </location>
</feature>
<reference evidence="9" key="1">
    <citation type="submission" date="2023-03" db="EMBL/GenBank/DDBJ databases">
        <title>Electrophorus voltai genome.</title>
        <authorList>
            <person name="Bian C."/>
        </authorList>
    </citation>
    <scope>NUCLEOTIDE SEQUENCE</scope>
    <source>
        <strain evidence="9">CB-2022</strain>
        <tissue evidence="9">Muscle</tissue>
    </source>
</reference>
<dbReference type="InterPro" id="IPR012496">
    <property type="entry name" value="TMC_dom"/>
</dbReference>
<feature type="compositionally biased region" description="Polar residues" evidence="7">
    <location>
        <begin position="833"/>
        <end position="858"/>
    </location>
</feature>
<evidence type="ECO:0000256" key="5">
    <source>
        <dbReference type="ARBA" id="ARBA00023136"/>
    </source>
</evidence>
<dbReference type="GO" id="GO:0005886">
    <property type="term" value="C:plasma membrane"/>
    <property type="evidence" value="ECO:0007669"/>
    <property type="project" value="InterPro"/>
</dbReference>
<dbReference type="SMART" id="SM00234">
    <property type="entry name" value="START"/>
    <property type="match status" value="1"/>
</dbReference>
<accession>A0AAD8ZGE4</accession>
<evidence type="ECO:0000256" key="3">
    <source>
        <dbReference type="ARBA" id="ARBA00022692"/>
    </source>
</evidence>
<keyword evidence="3 6" id="KW-0812">Transmembrane</keyword>
<comment type="similarity">
    <text evidence="2 6">Belongs to the TMC family.</text>
</comment>
<evidence type="ECO:0000256" key="7">
    <source>
        <dbReference type="SAM" id="MobiDB-lite"/>
    </source>
</evidence>
<dbReference type="SUPFAM" id="SSF55961">
    <property type="entry name" value="Bet v1-like"/>
    <property type="match status" value="1"/>
</dbReference>
<feature type="compositionally biased region" description="Polar residues" evidence="7">
    <location>
        <begin position="865"/>
        <end position="875"/>
    </location>
</feature>
<feature type="domain" description="START" evidence="8">
    <location>
        <begin position="1240"/>
        <end position="1429"/>
    </location>
</feature>
<proteinExistence type="inferred from homology"/>
<feature type="transmembrane region" description="Helical" evidence="6">
    <location>
        <begin position="675"/>
        <end position="701"/>
    </location>
</feature>
<feature type="transmembrane region" description="Helical" evidence="6">
    <location>
        <begin position="387"/>
        <end position="407"/>
    </location>
</feature>
<dbReference type="EMBL" id="JAROKS010000012">
    <property type="protein sequence ID" value="KAK1798562.1"/>
    <property type="molecule type" value="Genomic_DNA"/>
</dbReference>
<dbReference type="Pfam" id="PF01852">
    <property type="entry name" value="START"/>
    <property type="match status" value="1"/>
</dbReference>
<evidence type="ECO:0000256" key="1">
    <source>
        <dbReference type="ARBA" id="ARBA00004141"/>
    </source>
</evidence>
<dbReference type="PROSITE" id="PS50848">
    <property type="entry name" value="START"/>
    <property type="match status" value="1"/>
</dbReference>
<feature type="region of interest" description="Disordered" evidence="7">
    <location>
        <begin position="1094"/>
        <end position="1173"/>
    </location>
</feature>
<gene>
    <name evidence="9" type="ORF">P4O66_006855</name>
</gene>
<evidence type="ECO:0000256" key="2">
    <source>
        <dbReference type="ARBA" id="ARBA00006510"/>
    </source>
</evidence>
<evidence type="ECO:0000313" key="10">
    <source>
        <dbReference type="Proteomes" id="UP001239994"/>
    </source>
</evidence>